<evidence type="ECO:0000313" key="9">
    <source>
        <dbReference type="Proteomes" id="UP000688137"/>
    </source>
</evidence>
<evidence type="ECO:0000256" key="4">
    <source>
        <dbReference type="ARBA" id="ARBA00022695"/>
    </source>
</evidence>
<comment type="similarity">
    <text evidence="5">Belongs to the USP family.</text>
</comment>
<dbReference type="FunFam" id="3.90.550.10:FF:000091">
    <property type="entry name" value="UDP-sugar pyrophosphorylase"/>
    <property type="match status" value="1"/>
</dbReference>
<dbReference type="GO" id="GO:0003977">
    <property type="term" value="F:UDP-N-acetylglucosamine diphosphorylase activity"/>
    <property type="evidence" value="ECO:0007669"/>
    <property type="project" value="TreeGrafter"/>
</dbReference>
<evidence type="ECO:0000256" key="1">
    <source>
        <dbReference type="ARBA" id="ARBA00001936"/>
    </source>
</evidence>
<accession>A0A8S1PV17</accession>
<dbReference type="Pfam" id="PF01704">
    <property type="entry name" value="UDPGP"/>
    <property type="match status" value="1"/>
</dbReference>
<dbReference type="GO" id="GO:0006048">
    <property type="term" value="P:UDP-N-acetylglucosamine biosynthetic process"/>
    <property type="evidence" value="ECO:0007669"/>
    <property type="project" value="TreeGrafter"/>
</dbReference>
<evidence type="ECO:0000256" key="5">
    <source>
        <dbReference type="ARBA" id="ARBA00038047"/>
    </source>
</evidence>
<dbReference type="FunFam" id="2.160.10.30:FF:000001">
    <property type="entry name" value="UDP-sugar pyrophosphorylase"/>
    <property type="match status" value="1"/>
</dbReference>
<dbReference type="OMA" id="PMGPRVV"/>
<dbReference type="EMBL" id="CAJJDM010000136">
    <property type="protein sequence ID" value="CAD8107150.1"/>
    <property type="molecule type" value="Genomic_DNA"/>
</dbReference>
<dbReference type="PANTHER" id="PTHR11952:SF9">
    <property type="entry name" value="UDP-SUGAR PYROPHOSPHORYLASE"/>
    <property type="match status" value="1"/>
</dbReference>
<evidence type="ECO:0000313" key="8">
    <source>
        <dbReference type="EMBL" id="CAD8107150.1"/>
    </source>
</evidence>
<comment type="cofactor">
    <cofactor evidence="2">
        <name>Mg(2+)</name>
        <dbReference type="ChEBI" id="CHEBI:18420"/>
    </cofactor>
</comment>
<organism evidence="8 9">
    <name type="scientific">Paramecium primaurelia</name>
    <dbReference type="NCBI Taxonomy" id="5886"/>
    <lineage>
        <taxon>Eukaryota</taxon>
        <taxon>Sar</taxon>
        <taxon>Alveolata</taxon>
        <taxon>Ciliophora</taxon>
        <taxon>Intramacronucleata</taxon>
        <taxon>Oligohymenophorea</taxon>
        <taxon>Peniculida</taxon>
        <taxon>Parameciidae</taxon>
        <taxon>Paramecium</taxon>
    </lineage>
</organism>
<keyword evidence="4" id="KW-0548">Nucleotidyltransferase</keyword>
<gene>
    <name evidence="8" type="ORF">PPRIM_AZ9-3.1.T1330022</name>
</gene>
<dbReference type="EC" id="2.7.7.64" evidence="6"/>
<comment type="catalytic activity">
    <reaction evidence="7">
        <text>a monosaccharide 1-phosphate + UTP + H(+) = a UDP-monosaccharide + diphosphate</text>
        <dbReference type="Rhea" id="RHEA:13205"/>
        <dbReference type="ChEBI" id="CHEBI:15378"/>
        <dbReference type="ChEBI" id="CHEBI:33019"/>
        <dbReference type="ChEBI" id="CHEBI:46398"/>
        <dbReference type="ChEBI" id="CHEBI:140358"/>
        <dbReference type="ChEBI" id="CHEBI:140359"/>
        <dbReference type="EC" id="2.7.7.64"/>
    </reaction>
</comment>
<dbReference type="InterPro" id="IPR039741">
    <property type="entry name" value="UDP-sugar_pyrophosphorylase"/>
</dbReference>
<proteinExistence type="inferred from homology"/>
<dbReference type="InterPro" id="IPR002618">
    <property type="entry name" value="UDPGP_fam"/>
</dbReference>
<keyword evidence="9" id="KW-1185">Reference proteome</keyword>
<dbReference type="GO" id="GO:0051748">
    <property type="term" value="F:UTP-monosaccharide-1-phosphate uridylyltransferase activity"/>
    <property type="evidence" value="ECO:0007669"/>
    <property type="project" value="UniProtKB-EC"/>
</dbReference>
<evidence type="ECO:0000256" key="3">
    <source>
        <dbReference type="ARBA" id="ARBA00022679"/>
    </source>
</evidence>
<comment type="cofactor">
    <cofactor evidence="1">
        <name>Mn(2+)</name>
        <dbReference type="ChEBI" id="CHEBI:29035"/>
    </cofactor>
</comment>
<evidence type="ECO:0000256" key="7">
    <source>
        <dbReference type="ARBA" id="ARBA00048259"/>
    </source>
</evidence>
<dbReference type="PANTHER" id="PTHR11952">
    <property type="entry name" value="UDP- GLUCOSE PYROPHOSPHORYLASE"/>
    <property type="match status" value="1"/>
</dbReference>
<protein>
    <recommendedName>
        <fullName evidence="6">UTP-monosaccharide-1-phosphate uridylyltransferase</fullName>
        <ecNumber evidence="6">2.7.7.64</ecNumber>
    </recommendedName>
</protein>
<reference evidence="8" key="1">
    <citation type="submission" date="2021-01" db="EMBL/GenBank/DDBJ databases">
        <authorList>
            <consortium name="Genoscope - CEA"/>
            <person name="William W."/>
        </authorList>
    </citation>
    <scope>NUCLEOTIDE SEQUENCE</scope>
</reference>
<keyword evidence="3" id="KW-0808">Transferase</keyword>
<sequence length="562" mass="63164">MNQDIQTQEQLIEYLTSIDQQHLITYINNYTQQQITEFIDQINQLNKNYPGGIQEYANRARKLLLDASEDVNPFAEYTAHVPQGQNVDIYSDEYSRLEQLGVEEIKDTCFVLVAGGLGERLGYDGIKVALPIELVTNTTYLEYYCQFILNLQKKHGNKLLPFAIMTSDDTHKLTLQLLENNLYFGLQKEQVSLIKQEKVPAMLDNLAHFAQVPGKLLIDTKPHGHGDIHTLLYMSGLAQKWKNEGRKWLFIFQDTNAQAFRALPVVLGVSKENKFELNSVVVSRKPGEAVGAICYLVDKNNKGLTLNVEYNQLDPLVKAQGGEPVDEQGFSKYPGNINCLLFSLNEYETVLQETKGLIAEFINPKYADATKTKFKSSSRLECMMQDYPKLLGPQNKVGFTALNRRFCFSACKNDLATALTKQKSNLPLECAGSSENDFYWLNAELLRMAGVKIPDQISDEVNYNGLEFKFGPKIVLHPSFGVTLSEIKSRIKGNVQISSNSTVILGGQAELHSVNIDGYAQLFGNGQFNVDIKDTNGPKLVALEQQDGVPGYIKIRGYRLQK</sequence>
<dbReference type="AlphaFoldDB" id="A0A8S1PV17"/>
<evidence type="ECO:0000256" key="6">
    <source>
        <dbReference type="ARBA" id="ARBA00039080"/>
    </source>
</evidence>
<dbReference type="Proteomes" id="UP000688137">
    <property type="component" value="Unassembled WGS sequence"/>
</dbReference>
<name>A0A8S1PV17_PARPR</name>
<comment type="caution">
    <text evidence="8">The sequence shown here is derived from an EMBL/GenBank/DDBJ whole genome shotgun (WGS) entry which is preliminary data.</text>
</comment>
<evidence type="ECO:0000256" key="2">
    <source>
        <dbReference type="ARBA" id="ARBA00001946"/>
    </source>
</evidence>